<dbReference type="GO" id="GO:0031201">
    <property type="term" value="C:SNARE complex"/>
    <property type="evidence" value="ECO:0007669"/>
    <property type="project" value="TreeGrafter"/>
</dbReference>
<keyword evidence="6 7" id="KW-0472">Membrane</keyword>
<evidence type="ECO:0000256" key="5">
    <source>
        <dbReference type="ARBA" id="ARBA00022927"/>
    </source>
</evidence>
<proteinExistence type="inferred from homology"/>
<protein>
    <submittedName>
        <fullName evidence="8">NSF attachment protein</fullName>
    </submittedName>
</protein>
<dbReference type="FunFam" id="1.25.40.10:FF:000049">
    <property type="entry name" value="Alpha-soluble NSF attachment protein-like"/>
    <property type="match status" value="1"/>
</dbReference>
<comment type="function">
    <text evidence="7">Required for vesicular transport between the endoplasmic reticulum and the Golgi apparatus.</text>
</comment>
<keyword evidence="5 7" id="KW-0653">Protein transport</keyword>
<evidence type="ECO:0000256" key="7">
    <source>
        <dbReference type="RuleBase" id="RU367013"/>
    </source>
</evidence>
<dbReference type="GO" id="GO:0006886">
    <property type="term" value="P:intracellular protein transport"/>
    <property type="evidence" value="ECO:0007669"/>
    <property type="project" value="UniProtKB-UniRule"/>
</dbReference>
<dbReference type="Proteomes" id="UP000245956">
    <property type="component" value="Unassembled WGS sequence"/>
</dbReference>
<dbReference type="GO" id="GO:0019905">
    <property type="term" value="F:syntaxin binding"/>
    <property type="evidence" value="ECO:0007669"/>
    <property type="project" value="TreeGrafter"/>
</dbReference>
<keyword evidence="4 7" id="KW-0931">ER-Golgi transport</keyword>
<reference evidence="8 9" key="1">
    <citation type="journal article" date="2016" name="Front. Microbiol.">
        <title>Genome and transcriptome sequences reveal the specific parasitism of the nematophagous Purpureocillium lilacinum 36-1.</title>
        <authorList>
            <person name="Xie J."/>
            <person name="Li S."/>
            <person name="Mo C."/>
            <person name="Xiao X."/>
            <person name="Peng D."/>
            <person name="Wang G."/>
            <person name="Xiao Y."/>
        </authorList>
    </citation>
    <scope>NUCLEOTIDE SEQUENCE [LARGE SCALE GENOMIC DNA]</scope>
    <source>
        <strain evidence="8 9">36-1</strain>
    </source>
</reference>
<evidence type="ECO:0000313" key="9">
    <source>
        <dbReference type="Proteomes" id="UP000245956"/>
    </source>
</evidence>
<dbReference type="GO" id="GO:0005774">
    <property type="term" value="C:vacuolar membrane"/>
    <property type="evidence" value="ECO:0007669"/>
    <property type="project" value="TreeGrafter"/>
</dbReference>
<gene>
    <name evidence="8" type="ORF">PCL_09233</name>
</gene>
<name>A0A2U3EHF9_PURLI</name>
<evidence type="ECO:0000256" key="1">
    <source>
        <dbReference type="ARBA" id="ARBA00004170"/>
    </source>
</evidence>
<sequence length="360" mass="39933">MSPDGTKETAPAAELCPPTAAAQWLRRDTSGVIANRNPSTKPRVSALRLRTRPPAPHKRIREPTASIIMAQDPRALLQKAEKALQGAGSGFSFFGGREEKYQNAADMFVQAANAFKMQKQNVDAGKAFEQAAQIQTNKLNEPDDAANTLVDAFKAYRKEDPQAAARCLNVAIDRYCSKGNFRRAATHKESLGELYEQDLGDTKSALEAYESAAGWYEGDNANALANKLWLKVADVAALDGDYNKAIDNYEKVAEQSINNNLMKYSVKDYLLKAGICHLASGDLVAAQRALERYRELDPGFATQREHMLLVDLCEAVEAKSQEQFTDKLFQYDQVSKLDKWKTTILVRVKNSIEEADDEFA</sequence>
<dbReference type="CDD" id="cd15832">
    <property type="entry name" value="SNAP"/>
    <property type="match status" value="1"/>
</dbReference>
<dbReference type="Gene3D" id="1.25.40.10">
    <property type="entry name" value="Tetratricopeptide repeat domain"/>
    <property type="match status" value="1"/>
</dbReference>
<keyword evidence="3 7" id="KW-0813">Transport</keyword>
<dbReference type="SUPFAM" id="SSF48452">
    <property type="entry name" value="TPR-like"/>
    <property type="match status" value="1"/>
</dbReference>
<evidence type="ECO:0000256" key="2">
    <source>
        <dbReference type="ARBA" id="ARBA00010050"/>
    </source>
</evidence>
<evidence type="ECO:0000256" key="3">
    <source>
        <dbReference type="ARBA" id="ARBA00022448"/>
    </source>
</evidence>
<dbReference type="InterPro" id="IPR011990">
    <property type="entry name" value="TPR-like_helical_dom_sf"/>
</dbReference>
<comment type="similarity">
    <text evidence="2 7">Belongs to the SNAP family.</text>
</comment>
<dbReference type="InterPro" id="IPR000744">
    <property type="entry name" value="NSF_attach"/>
</dbReference>
<evidence type="ECO:0000256" key="6">
    <source>
        <dbReference type="ARBA" id="ARBA00023136"/>
    </source>
</evidence>
<dbReference type="GO" id="GO:0005483">
    <property type="term" value="F:soluble NSF attachment protein activity"/>
    <property type="evidence" value="ECO:0007669"/>
    <property type="project" value="UniProtKB-ARBA"/>
</dbReference>
<evidence type="ECO:0000313" key="8">
    <source>
        <dbReference type="EMBL" id="PWI73957.1"/>
    </source>
</evidence>
<dbReference type="GO" id="GO:0035494">
    <property type="term" value="P:SNARE complex disassembly"/>
    <property type="evidence" value="ECO:0007669"/>
    <property type="project" value="TreeGrafter"/>
</dbReference>
<dbReference type="AlphaFoldDB" id="A0A2U3EHF9"/>
<dbReference type="PANTHER" id="PTHR13768:SF8">
    <property type="entry name" value="ALPHA-SOLUBLE NSF ATTACHMENT PROTEIN"/>
    <property type="match status" value="1"/>
</dbReference>
<dbReference type="Pfam" id="PF14938">
    <property type="entry name" value="SNAP"/>
    <property type="match status" value="1"/>
</dbReference>
<comment type="subcellular location">
    <subcellularLocation>
        <location evidence="1 7">Membrane</location>
        <topology evidence="1 7">Peripheral membrane protein</topology>
    </subcellularLocation>
</comment>
<comment type="caution">
    <text evidence="8">The sequence shown here is derived from an EMBL/GenBank/DDBJ whole genome shotgun (WGS) entry which is preliminary data.</text>
</comment>
<accession>A0A2U3EHF9</accession>
<dbReference type="EMBL" id="LCWV01000004">
    <property type="protein sequence ID" value="PWI73957.1"/>
    <property type="molecule type" value="Genomic_DNA"/>
</dbReference>
<dbReference type="PANTHER" id="PTHR13768">
    <property type="entry name" value="SOLUBLE NSF ATTACHMENT PROTEIN SNAP"/>
    <property type="match status" value="1"/>
</dbReference>
<organism evidence="8 9">
    <name type="scientific">Purpureocillium lilacinum</name>
    <name type="common">Paecilomyces lilacinus</name>
    <dbReference type="NCBI Taxonomy" id="33203"/>
    <lineage>
        <taxon>Eukaryota</taxon>
        <taxon>Fungi</taxon>
        <taxon>Dikarya</taxon>
        <taxon>Ascomycota</taxon>
        <taxon>Pezizomycotina</taxon>
        <taxon>Sordariomycetes</taxon>
        <taxon>Hypocreomycetidae</taxon>
        <taxon>Hypocreales</taxon>
        <taxon>Ophiocordycipitaceae</taxon>
        <taxon>Purpureocillium</taxon>
    </lineage>
</organism>
<dbReference type="PRINTS" id="PR00448">
    <property type="entry name" value="NSFATTACHMNT"/>
</dbReference>
<evidence type="ECO:0000256" key="4">
    <source>
        <dbReference type="ARBA" id="ARBA00022892"/>
    </source>
</evidence>